<dbReference type="Gene3D" id="3.40.50.1390">
    <property type="entry name" value="Resolvase, N-terminal catalytic domain"/>
    <property type="match status" value="1"/>
</dbReference>
<dbReference type="Pfam" id="PF07508">
    <property type="entry name" value="Recombinase"/>
    <property type="match status" value="1"/>
</dbReference>
<dbReference type="AlphaFoldDB" id="A0A174D9S1"/>
<feature type="domain" description="Recombinase" evidence="2">
    <location>
        <begin position="154"/>
        <end position="285"/>
    </location>
</feature>
<dbReference type="Proteomes" id="UP000095558">
    <property type="component" value="Unassembled WGS sequence"/>
</dbReference>
<dbReference type="CDD" id="cd03768">
    <property type="entry name" value="SR_ResInv"/>
    <property type="match status" value="1"/>
</dbReference>
<evidence type="ECO:0000259" key="1">
    <source>
        <dbReference type="PROSITE" id="PS51736"/>
    </source>
</evidence>
<dbReference type="SMART" id="SM00857">
    <property type="entry name" value="Resolvase"/>
    <property type="match status" value="1"/>
</dbReference>
<accession>A0A174D9S1</accession>
<dbReference type="InterPro" id="IPR025827">
    <property type="entry name" value="Zn_ribbon_recom_dom"/>
</dbReference>
<dbReference type="PROSITE" id="PS51736">
    <property type="entry name" value="RECOMBINASES_3"/>
    <property type="match status" value="1"/>
</dbReference>
<evidence type="ECO:0000313" key="3">
    <source>
        <dbReference type="EMBL" id="CUO22253.1"/>
    </source>
</evidence>
<dbReference type="Pfam" id="PF13408">
    <property type="entry name" value="Zn_ribbon_recom"/>
    <property type="match status" value="1"/>
</dbReference>
<reference evidence="3 4" key="1">
    <citation type="submission" date="2015-09" db="EMBL/GenBank/DDBJ databases">
        <authorList>
            <consortium name="Pathogen Informatics"/>
        </authorList>
    </citation>
    <scope>NUCLEOTIDE SEQUENCE [LARGE SCALE GENOMIC DNA]</scope>
    <source>
        <strain evidence="3 4">2789STDY5834855</strain>
    </source>
</reference>
<evidence type="ECO:0000313" key="4">
    <source>
        <dbReference type="Proteomes" id="UP000095558"/>
    </source>
</evidence>
<feature type="domain" description="Resolvase/invertase-type recombinase catalytic" evidence="1">
    <location>
        <begin position="3"/>
        <end position="146"/>
    </location>
</feature>
<dbReference type="InterPro" id="IPR006119">
    <property type="entry name" value="Resolv_N"/>
</dbReference>
<protein>
    <submittedName>
        <fullName evidence="3">Resolvase</fullName>
    </submittedName>
</protein>
<dbReference type="SUPFAM" id="SSF53041">
    <property type="entry name" value="Resolvase-like"/>
    <property type="match status" value="1"/>
</dbReference>
<sequence length="494" mass="57431">MLRIAIYTRKSVFKENSESIDTQIELSKKYFQGSHHFEVFIDEGFSGGNTNRPAFKKMMNMIKLRKFDIVATYKIDRISRNIVDFVGIYEDLKNNNVKLVSITEGFDTTTVMGEMMMFILSAFANMERENIKERVKDNMIALAKKGCFTGGFVPFGCEIEKKEGKSYLTITDEKTIQLIFNKYLELKSLYALKKYLLDNKINSLSTRSSLGRLLRNPIYCKSNSKVSNYFESKGYEVVGSPNKKGYMTYGKTSNYPTLIVGKHKACIEADIFLKVNILLDENKEVATKKESKTYWLTEVLYCPYCNSKYVLVNSGRNAYYVCQNRLNRGSNELGIDKEKEKCINSRYLNANLIEEKISYLIRELEDDNYYNYFKKDNVDTNKEEIEVLENVLSKNKAAIGNLVEKLMILSNEASIPVTRKIEELTTKNLELENKIYEFKTIELAEIKSKEENEIKSAIKRFKDLKSNKEKRENVRIIFKKLKYDPYKDSINIEF</sequence>
<dbReference type="PANTHER" id="PTHR30461:SF23">
    <property type="entry name" value="DNA RECOMBINASE-RELATED"/>
    <property type="match status" value="1"/>
</dbReference>
<dbReference type="InterPro" id="IPR038109">
    <property type="entry name" value="DNA_bind_recomb_sf"/>
</dbReference>
<dbReference type="RefSeq" id="WP_055276404.1">
    <property type="nucleotide sequence ID" value="NZ_CYZV01000017.1"/>
</dbReference>
<gene>
    <name evidence="3" type="primary">hin_1</name>
    <name evidence="3" type="ORF">ERS852470_01755</name>
</gene>
<dbReference type="Gene3D" id="3.90.1750.20">
    <property type="entry name" value="Putative Large Serine Recombinase, Chain B, Domain 2"/>
    <property type="match status" value="1"/>
</dbReference>
<dbReference type="GO" id="GO:0003677">
    <property type="term" value="F:DNA binding"/>
    <property type="evidence" value="ECO:0007669"/>
    <property type="project" value="InterPro"/>
</dbReference>
<proteinExistence type="predicted"/>
<dbReference type="InterPro" id="IPR011109">
    <property type="entry name" value="DNA_bind_recombinase_dom"/>
</dbReference>
<dbReference type="OrthoDB" id="9781670at2"/>
<organism evidence="3 4">
    <name type="scientific">Clostridium disporicum</name>
    <dbReference type="NCBI Taxonomy" id="84024"/>
    <lineage>
        <taxon>Bacteria</taxon>
        <taxon>Bacillati</taxon>
        <taxon>Bacillota</taxon>
        <taxon>Clostridia</taxon>
        <taxon>Eubacteriales</taxon>
        <taxon>Clostridiaceae</taxon>
        <taxon>Clostridium</taxon>
    </lineage>
</organism>
<dbReference type="EMBL" id="CYZV01000017">
    <property type="protein sequence ID" value="CUO22253.1"/>
    <property type="molecule type" value="Genomic_DNA"/>
</dbReference>
<dbReference type="Pfam" id="PF00239">
    <property type="entry name" value="Resolvase"/>
    <property type="match status" value="1"/>
</dbReference>
<dbReference type="PROSITE" id="PS51737">
    <property type="entry name" value="RECOMBINASE_DNA_BIND"/>
    <property type="match status" value="1"/>
</dbReference>
<dbReference type="PANTHER" id="PTHR30461">
    <property type="entry name" value="DNA-INVERTASE FROM LAMBDOID PROPHAGE"/>
    <property type="match status" value="1"/>
</dbReference>
<evidence type="ECO:0000259" key="2">
    <source>
        <dbReference type="PROSITE" id="PS51737"/>
    </source>
</evidence>
<name>A0A174D9S1_9CLOT</name>
<dbReference type="GO" id="GO:0000150">
    <property type="term" value="F:DNA strand exchange activity"/>
    <property type="evidence" value="ECO:0007669"/>
    <property type="project" value="InterPro"/>
</dbReference>
<dbReference type="InterPro" id="IPR050639">
    <property type="entry name" value="SSR_resolvase"/>
</dbReference>
<dbReference type="InterPro" id="IPR036162">
    <property type="entry name" value="Resolvase-like_N_sf"/>
</dbReference>